<accession>A0AAQ4FIT3</accession>
<evidence type="ECO:0000256" key="1">
    <source>
        <dbReference type="SAM" id="MobiDB-lite"/>
    </source>
</evidence>
<evidence type="ECO:0000313" key="2">
    <source>
        <dbReference type="EMBL" id="KAK8786966.1"/>
    </source>
</evidence>
<name>A0AAQ4FIT3_AMBAM</name>
<dbReference type="EMBL" id="JARKHS020002246">
    <property type="protein sequence ID" value="KAK8786966.1"/>
    <property type="molecule type" value="Genomic_DNA"/>
</dbReference>
<keyword evidence="3" id="KW-1185">Reference proteome</keyword>
<organism evidence="2 3">
    <name type="scientific">Amblyomma americanum</name>
    <name type="common">Lone star tick</name>
    <dbReference type="NCBI Taxonomy" id="6943"/>
    <lineage>
        <taxon>Eukaryota</taxon>
        <taxon>Metazoa</taxon>
        <taxon>Ecdysozoa</taxon>
        <taxon>Arthropoda</taxon>
        <taxon>Chelicerata</taxon>
        <taxon>Arachnida</taxon>
        <taxon>Acari</taxon>
        <taxon>Parasitiformes</taxon>
        <taxon>Ixodida</taxon>
        <taxon>Ixodoidea</taxon>
        <taxon>Ixodidae</taxon>
        <taxon>Amblyomminae</taxon>
        <taxon>Amblyomma</taxon>
    </lineage>
</organism>
<feature type="region of interest" description="Disordered" evidence="1">
    <location>
        <begin position="180"/>
        <end position="204"/>
    </location>
</feature>
<evidence type="ECO:0000313" key="3">
    <source>
        <dbReference type="Proteomes" id="UP001321473"/>
    </source>
</evidence>
<protein>
    <submittedName>
        <fullName evidence="2">Uncharacterized protein</fullName>
    </submittedName>
</protein>
<dbReference type="Proteomes" id="UP001321473">
    <property type="component" value="Unassembled WGS sequence"/>
</dbReference>
<dbReference type="AlphaFoldDB" id="A0AAQ4FIT3"/>
<sequence>MSPSPGPCECSPVIKLRQGCRRLFRPSRCDQVTTGHIPLPQSPLRCYRDDGVPCAAVVEPRTNVQLEPREYRNGSRRCQHWCCYAGLGSAVWIQPRQHLVPHLNTWHRIPAWFFPWRKAARHLQHAGGINRGNGPNLHHSSYDTPQRISAGGARHGISGGAERSCIRDWCKRVDHQDVAGEHHPRTRSVPPGLRSWRPPGSVHRQAVPVHSCHGQHDRSEHSRILFWIRGETIRLPWTAQCAQRYGSHEYHRRNPHRLRVWNCRRLLFHPHLIDDCSLFGGQSGLQARSGEDSRWKPCNSGGTS</sequence>
<reference evidence="2 3" key="1">
    <citation type="journal article" date="2023" name="Arcadia Sci">
        <title>De novo assembly of a long-read Amblyomma americanum tick genome.</title>
        <authorList>
            <person name="Chou S."/>
            <person name="Poskanzer K.E."/>
            <person name="Rollins M."/>
            <person name="Thuy-Boun P.S."/>
        </authorList>
    </citation>
    <scope>NUCLEOTIDE SEQUENCE [LARGE SCALE GENOMIC DNA]</scope>
    <source>
        <strain evidence="2">F_SG_1</strain>
        <tissue evidence="2">Salivary glands</tissue>
    </source>
</reference>
<comment type="caution">
    <text evidence="2">The sequence shown here is derived from an EMBL/GenBank/DDBJ whole genome shotgun (WGS) entry which is preliminary data.</text>
</comment>
<proteinExistence type="predicted"/>
<gene>
    <name evidence="2" type="ORF">V5799_023255</name>
</gene>